<comment type="caution">
    <text evidence="2">The sequence shown here is derived from an EMBL/GenBank/DDBJ whole genome shotgun (WGS) entry which is preliminary data.</text>
</comment>
<dbReference type="NCBIfam" id="TIGR01552">
    <property type="entry name" value="phd_fam"/>
    <property type="match status" value="1"/>
</dbReference>
<sequence length="77" mass="8725">MSKGITKQPTIIALKDFRLNAQSYINAVTKGESFVVVKRSRPAFRMEPVEEQWERVVDFTKINKSGVDANKILSALK</sequence>
<gene>
    <name evidence="2" type="ORF">A3F35_02650</name>
</gene>
<dbReference type="EMBL" id="MHCZ01000033">
    <property type="protein sequence ID" value="OGY29410.1"/>
    <property type="molecule type" value="Genomic_DNA"/>
</dbReference>
<dbReference type="SUPFAM" id="SSF143120">
    <property type="entry name" value="YefM-like"/>
    <property type="match status" value="1"/>
</dbReference>
<evidence type="ECO:0000313" key="3">
    <source>
        <dbReference type="Proteomes" id="UP000178068"/>
    </source>
</evidence>
<accession>A0A1G1WPZ2</accession>
<evidence type="ECO:0000256" key="1">
    <source>
        <dbReference type="ARBA" id="ARBA00009981"/>
    </source>
</evidence>
<evidence type="ECO:0000313" key="2">
    <source>
        <dbReference type="EMBL" id="OGY29410.1"/>
    </source>
</evidence>
<reference evidence="2 3" key="1">
    <citation type="journal article" date="2016" name="Nat. Commun.">
        <title>Thousands of microbial genomes shed light on interconnected biogeochemical processes in an aquifer system.</title>
        <authorList>
            <person name="Anantharaman K."/>
            <person name="Brown C.T."/>
            <person name="Hug L.A."/>
            <person name="Sharon I."/>
            <person name="Castelle C.J."/>
            <person name="Probst A.J."/>
            <person name="Thomas B.C."/>
            <person name="Singh A."/>
            <person name="Wilkins M.J."/>
            <person name="Karaoz U."/>
            <person name="Brodie E.L."/>
            <person name="Williams K.H."/>
            <person name="Hubbard S.S."/>
            <person name="Banfield J.F."/>
        </authorList>
    </citation>
    <scope>NUCLEOTIDE SEQUENCE [LARGE SCALE GENOMIC DNA]</scope>
</reference>
<comment type="similarity">
    <text evidence="1">Belongs to the phD/YefM antitoxin family.</text>
</comment>
<proteinExistence type="inferred from homology"/>
<dbReference type="InterPro" id="IPR036165">
    <property type="entry name" value="YefM-like_sf"/>
</dbReference>
<name>A0A1G1WPZ2_9BACT</name>
<dbReference type="Proteomes" id="UP000178068">
    <property type="component" value="Unassembled WGS sequence"/>
</dbReference>
<dbReference type="AlphaFoldDB" id="A0A1G1WPZ2"/>
<protein>
    <recommendedName>
        <fullName evidence="4">Antitoxin</fullName>
    </recommendedName>
</protein>
<evidence type="ECO:0008006" key="4">
    <source>
        <dbReference type="Google" id="ProtNLM"/>
    </source>
</evidence>
<organism evidence="2 3">
    <name type="scientific">Candidatus Woykebacteria bacterium RIFCSPHIGHO2_12_FULL_45_10</name>
    <dbReference type="NCBI Taxonomy" id="1802603"/>
    <lineage>
        <taxon>Bacteria</taxon>
        <taxon>Candidatus Woykeibacteriota</taxon>
    </lineage>
</organism>